<dbReference type="InterPro" id="IPR013830">
    <property type="entry name" value="SGNH_hydro"/>
</dbReference>
<dbReference type="Proteomes" id="UP000297940">
    <property type="component" value="Unassembled WGS sequence"/>
</dbReference>
<dbReference type="SUPFAM" id="SSF52266">
    <property type="entry name" value="SGNH hydrolase"/>
    <property type="match status" value="1"/>
</dbReference>
<evidence type="ECO:0000313" key="4">
    <source>
        <dbReference type="Proteomes" id="UP000297940"/>
    </source>
</evidence>
<dbReference type="Gene3D" id="3.40.50.1110">
    <property type="entry name" value="SGNH hydrolase"/>
    <property type="match status" value="1"/>
</dbReference>
<gene>
    <name evidence="3" type="ORF">EHR01_00775</name>
</gene>
<feature type="signal peptide" evidence="1">
    <location>
        <begin position="1"/>
        <end position="25"/>
    </location>
</feature>
<dbReference type="InterPro" id="IPR036514">
    <property type="entry name" value="SGNH_hydro_sf"/>
</dbReference>
<dbReference type="InterPro" id="IPR051532">
    <property type="entry name" value="Ester_Hydrolysis_Enzymes"/>
</dbReference>
<comment type="caution">
    <text evidence="3">The sequence shown here is derived from an EMBL/GenBank/DDBJ whole genome shotgun (WGS) entry which is preliminary data.</text>
</comment>
<dbReference type="RefSeq" id="WP_135692635.1">
    <property type="nucleotide sequence ID" value="NZ_RQHK01000002.1"/>
</dbReference>
<reference evidence="4" key="1">
    <citation type="journal article" date="2019" name="PLoS Negl. Trop. Dis.">
        <title>Revisiting the worldwide diversity of Leptospira species in the environment.</title>
        <authorList>
            <person name="Vincent A.T."/>
            <person name="Schiettekatte O."/>
            <person name="Bourhy P."/>
            <person name="Veyrier F.J."/>
            <person name="Picardeau M."/>
        </authorList>
    </citation>
    <scope>NUCLEOTIDE SEQUENCE [LARGE SCALE GENOMIC DNA]</scope>
    <source>
        <strain evidence="4">201601298</strain>
    </source>
</reference>
<dbReference type="PANTHER" id="PTHR30383">
    <property type="entry name" value="THIOESTERASE 1/PROTEASE 1/LYSOPHOSPHOLIPASE L1"/>
    <property type="match status" value="1"/>
</dbReference>
<evidence type="ECO:0000256" key="1">
    <source>
        <dbReference type="SAM" id="SignalP"/>
    </source>
</evidence>
<feature type="chain" id="PRO_5047232656" evidence="1">
    <location>
        <begin position="26"/>
        <end position="315"/>
    </location>
</feature>
<sequence>MKNKNQKIKLLLLTITLLLTFNIEAQTKNLSYDITKPVLIRPFGDSITYGFGFTDWGFCPVSSIGQFICMPPNQAVGGYRVWMTEFAITNKAFIFTTEGYQSGGSNPQQWITNTQTHDGYPGWRNDQLLQIANYASFADITLVHAGTNDLIQGKSPNNAMTDLFKVVNALLAKNPKTQVFLAKIIRISPAAATILPNYETLSTNIREYNQLIETNWINTVPSLRSRITLVDMHPILGLPEDYYDNVHPSPLGYMKISCTWINAIKNQKTNPSDPCYGLNTDQIKSKITPSEQEIQKMQPTKEELDKILNGKFELK</sequence>
<accession>A0ABY2P1P9</accession>
<organism evidence="3 4">
    <name type="scientific">Leptospira mtsangambouensis</name>
    <dbReference type="NCBI Taxonomy" id="2484912"/>
    <lineage>
        <taxon>Bacteria</taxon>
        <taxon>Pseudomonadati</taxon>
        <taxon>Spirochaetota</taxon>
        <taxon>Spirochaetia</taxon>
        <taxon>Leptospirales</taxon>
        <taxon>Leptospiraceae</taxon>
        <taxon>Leptospira</taxon>
    </lineage>
</organism>
<protein>
    <submittedName>
        <fullName evidence="3">Hydrolase</fullName>
    </submittedName>
</protein>
<keyword evidence="3" id="KW-0378">Hydrolase</keyword>
<dbReference type="GO" id="GO:0016787">
    <property type="term" value="F:hydrolase activity"/>
    <property type="evidence" value="ECO:0007669"/>
    <property type="project" value="UniProtKB-KW"/>
</dbReference>
<evidence type="ECO:0000313" key="3">
    <source>
        <dbReference type="EMBL" id="TGM81371.1"/>
    </source>
</evidence>
<name>A0ABY2P1P9_9LEPT</name>
<keyword evidence="1" id="KW-0732">Signal</keyword>
<dbReference type="PANTHER" id="PTHR30383:SF5">
    <property type="entry name" value="SGNH HYDROLASE-TYPE ESTERASE DOMAIN-CONTAINING PROTEIN"/>
    <property type="match status" value="1"/>
</dbReference>
<evidence type="ECO:0000259" key="2">
    <source>
        <dbReference type="Pfam" id="PF13472"/>
    </source>
</evidence>
<dbReference type="EMBL" id="RQHK01000002">
    <property type="protein sequence ID" value="TGM81371.1"/>
    <property type="molecule type" value="Genomic_DNA"/>
</dbReference>
<keyword evidence="4" id="KW-1185">Reference proteome</keyword>
<dbReference type="Pfam" id="PF13472">
    <property type="entry name" value="Lipase_GDSL_2"/>
    <property type="match status" value="1"/>
</dbReference>
<proteinExistence type="predicted"/>
<feature type="domain" description="SGNH hydrolase-type esterase" evidence="2">
    <location>
        <begin position="43"/>
        <end position="253"/>
    </location>
</feature>